<dbReference type="InterPro" id="IPR036400">
    <property type="entry name" value="Cyt_B5-like_heme/steroid_sf"/>
</dbReference>
<dbReference type="OMA" id="AWIIVEN"/>
<dbReference type="SUPFAM" id="SSF55856">
    <property type="entry name" value="Cytochrome b5-like heme/steroid binding domain"/>
    <property type="match status" value="1"/>
</dbReference>
<proteinExistence type="inferred from homology"/>
<evidence type="ECO:0000256" key="1">
    <source>
        <dbReference type="ARBA" id="ARBA00022617"/>
    </source>
</evidence>
<keyword evidence="1 5" id="KW-0349">Heme</keyword>
<sequence>MFWSNSKSRSTQPSSAATKADLEPSVSFIENSSSSSQYKPVPTTTEDNALPFIEAETVADACRNGHLWVIIDDIIYDCTEFVHNHPGGARVIESFRGSNCTWQFWRFHSQKDLTDFGRPIRVGQGTPEICWTSEVLELRQLGTFKFENTLKTMKTPMQSKKYESELWQSIIPKSICISV</sequence>
<feature type="region of interest" description="Disordered" evidence="6">
    <location>
        <begin position="1"/>
        <end position="23"/>
    </location>
</feature>
<reference evidence="9" key="1">
    <citation type="submission" date="2012-09" db="EMBL/GenBank/DDBJ databases">
        <title>Genome sequencing and comparative transcriptomics of race 1 and race 4 of banana pathogen: Fusarium oxysporum f. sp. cubense.</title>
        <authorList>
            <person name="Fang X."/>
            <person name="Huang J."/>
        </authorList>
    </citation>
    <scope>NUCLEOTIDE SEQUENCE [LARGE SCALE GENOMIC DNA]</scope>
    <source>
        <strain evidence="9">race 1</strain>
    </source>
</reference>
<dbReference type="STRING" id="1229664.N4U012"/>
<evidence type="ECO:0000313" key="9">
    <source>
        <dbReference type="Proteomes" id="UP000016928"/>
    </source>
</evidence>
<dbReference type="PROSITE" id="PS50255">
    <property type="entry name" value="CYTOCHROME_B5_2"/>
    <property type="match status" value="1"/>
</dbReference>
<dbReference type="EMBL" id="KB730524">
    <property type="protein sequence ID" value="ENH64777.1"/>
    <property type="molecule type" value="Genomic_DNA"/>
</dbReference>
<dbReference type="InterPro" id="IPR050668">
    <property type="entry name" value="Cytochrome_b5"/>
</dbReference>
<keyword evidence="3 5" id="KW-0408">Iron</keyword>
<evidence type="ECO:0000256" key="3">
    <source>
        <dbReference type="ARBA" id="ARBA00023004"/>
    </source>
</evidence>
<protein>
    <recommendedName>
        <fullName evidence="7">Cytochrome b5 heme-binding domain-containing protein</fullName>
    </recommendedName>
</protein>
<dbReference type="Pfam" id="PF00173">
    <property type="entry name" value="Cyt-b5"/>
    <property type="match status" value="1"/>
</dbReference>
<evidence type="ECO:0000256" key="5">
    <source>
        <dbReference type="RuleBase" id="RU362121"/>
    </source>
</evidence>
<accession>N4U012</accession>
<feature type="domain" description="Cytochrome b5 heme-binding" evidence="7">
    <location>
        <begin position="50"/>
        <end position="126"/>
    </location>
</feature>
<dbReference type="PROSITE" id="PS00191">
    <property type="entry name" value="CYTOCHROME_B5_1"/>
    <property type="match status" value="1"/>
</dbReference>
<dbReference type="PANTHER" id="PTHR19359">
    <property type="entry name" value="CYTOCHROME B5"/>
    <property type="match status" value="1"/>
</dbReference>
<comment type="similarity">
    <text evidence="4 5">Belongs to the cytochrome b5 family.</text>
</comment>
<keyword evidence="2 5" id="KW-0479">Metal-binding</keyword>
<dbReference type="Proteomes" id="UP000016928">
    <property type="component" value="Unassembled WGS sequence"/>
</dbReference>
<dbReference type="GO" id="GO:0020037">
    <property type="term" value="F:heme binding"/>
    <property type="evidence" value="ECO:0007669"/>
    <property type="project" value="UniProtKB-UniRule"/>
</dbReference>
<dbReference type="AlphaFoldDB" id="N4U012"/>
<evidence type="ECO:0000259" key="7">
    <source>
        <dbReference type="PROSITE" id="PS50255"/>
    </source>
</evidence>
<dbReference type="VEuPathDB" id="FungiDB:FOC1_g10000914"/>
<reference evidence="9" key="2">
    <citation type="journal article" date="2014" name="PLoS ONE">
        <title>Genome and Transcriptome Analysis of the Fungal Pathogen Fusarium oxysporum f. sp. cubense Causing Banana Vascular Wilt Disease.</title>
        <authorList>
            <person name="Guo L."/>
            <person name="Han L."/>
            <person name="Yang L."/>
            <person name="Zeng H."/>
            <person name="Fan D."/>
            <person name="Zhu Y."/>
            <person name="Feng Y."/>
            <person name="Wang G."/>
            <person name="Peng C."/>
            <person name="Jiang X."/>
            <person name="Zhou D."/>
            <person name="Ni P."/>
            <person name="Liang C."/>
            <person name="Liu L."/>
            <person name="Wang J."/>
            <person name="Mao C."/>
            <person name="Fang X."/>
            <person name="Peng M."/>
            <person name="Huang J."/>
        </authorList>
    </citation>
    <scope>NUCLEOTIDE SEQUENCE [LARGE SCALE GENOMIC DNA]</scope>
    <source>
        <strain evidence="9">race 1</strain>
    </source>
</reference>
<dbReference type="Gene3D" id="3.10.120.10">
    <property type="entry name" value="Cytochrome b5-like heme/steroid binding domain"/>
    <property type="match status" value="1"/>
</dbReference>
<dbReference type="GO" id="GO:0016020">
    <property type="term" value="C:membrane"/>
    <property type="evidence" value="ECO:0007669"/>
    <property type="project" value="TreeGrafter"/>
</dbReference>
<dbReference type="GO" id="GO:0046872">
    <property type="term" value="F:metal ion binding"/>
    <property type="evidence" value="ECO:0007669"/>
    <property type="project" value="UniProtKB-UniRule"/>
</dbReference>
<dbReference type="InterPro" id="IPR001199">
    <property type="entry name" value="Cyt_B5-like_heme/steroid-bd"/>
</dbReference>
<dbReference type="SMART" id="SM01117">
    <property type="entry name" value="Cyt-b5"/>
    <property type="match status" value="1"/>
</dbReference>
<evidence type="ECO:0000256" key="2">
    <source>
        <dbReference type="ARBA" id="ARBA00022723"/>
    </source>
</evidence>
<feature type="compositionally biased region" description="Polar residues" evidence="6">
    <location>
        <begin position="1"/>
        <end position="17"/>
    </location>
</feature>
<gene>
    <name evidence="8" type="ORF">FOC1_g10000914</name>
</gene>
<organism evidence="8 9">
    <name type="scientific">Fusarium oxysporum f. sp. cubense (strain race 1)</name>
    <name type="common">Panama disease fungus</name>
    <dbReference type="NCBI Taxonomy" id="1229664"/>
    <lineage>
        <taxon>Eukaryota</taxon>
        <taxon>Fungi</taxon>
        <taxon>Dikarya</taxon>
        <taxon>Ascomycota</taxon>
        <taxon>Pezizomycotina</taxon>
        <taxon>Sordariomycetes</taxon>
        <taxon>Hypocreomycetidae</taxon>
        <taxon>Hypocreales</taxon>
        <taxon>Nectriaceae</taxon>
        <taxon>Fusarium</taxon>
        <taxon>Fusarium oxysporum species complex</taxon>
    </lineage>
</organism>
<evidence type="ECO:0000313" key="8">
    <source>
        <dbReference type="EMBL" id="ENH64777.1"/>
    </source>
</evidence>
<dbReference type="InterPro" id="IPR018506">
    <property type="entry name" value="Cyt_B5_heme-BS"/>
</dbReference>
<dbReference type="HOGENOM" id="CLU_1503475_0_0_1"/>
<evidence type="ECO:0000256" key="6">
    <source>
        <dbReference type="SAM" id="MobiDB-lite"/>
    </source>
</evidence>
<evidence type="ECO:0000256" key="4">
    <source>
        <dbReference type="ARBA" id="ARBA00038168"/>
    </source>
</evidence>
<name>N4U012_FUSC1</name>
<dbReference type="OrthoDB" id="260519at2759"/>
<dbReference type="PANTHER" id="PTHR19359:SF95">
    <property type="entry name" value="CYTOCHROME B5 TYPE B"/>
    <property type="match status" value="1"/>
</dbReference>